<reference evidence="18 19" key="1">
    <citation type="submission" date="2018-02" db="EMBL/GenBank/DDBJ databases">
        <title>Draft genome sequences of Elsinoe sp., causing black scab on jojoba.</title>
        <authorList>
            <person name="Stodart B."/>
            <person name="Jeffress S."/>
            <person name="Ash G."/>
            <person name="Arun Chinnappa K."/>
        </authorList>
    </citation>
    <scope>NUCLEOTIDE SEQUENCE [LARGE SCALE GENOMIC DNA]</scope>
    <source>
        <strain evidence="18 19">Hillstone_2</strain>
    </source>
</reference>
<evidence type="ECO:0000256" key="12">
    <source>
        <dbReference type="PROSITE-ProRule" id="PRU00169"/>
    </source>
</evidence>
<dbReference type="PROSITE" id="PS50110">
    <property type="entry name" value="RESPONSE_REGULATORY"/>
    <property type="match status" value="1"/>
</dbReference>
<dbReference type="InterPro" id="IPR011006">
    <property type="entry name" value="CheY-like_superfamily"/>
</dbReference>
<keyword evidence="7" id="KW-0547">Nucleotide-binding</keyword>
<evidence type="ECO:0000256" key="11">
    <source>
        <dbReference type="ARBA" id="ARBA00054109"/>
    </source>
</evidence>
<evidence type="ECO:0000256" key="9">
    <source>
        <dbReference type="ARBA" id="ARBA00022840"/>
    </source>
</evidence>
<evidence type="ECO:0000259" key="16">
    <source>
        <dbReference type="PROSITE" id="PS50112"/>
    </source>
</evidence>
<comment type="catalytic activity">
    <reaction evidence="1">
        <text>ATP + protein L-histidine = ADP + protein N-phospho-L-histidine.</text>
        <dbReference type="EC" id="2.7.13.3"/>
    </reaction>
</comment>
<dbReference type="InterPro" id="IPR036890">
    <property type="entry name" value="HATPase_C_sf"/>
</dbReference>
<dbReference type="CDD" id="cd00082">
    <property type="entry name" value="HisKA"/>
    <property type="match status" value="1"/>
</dbReference>
<dbReference type="InterPro" id="IPR000014">
    <property type="entry name" value="PAS"/>
</dbReference>
<evidence type="ECO:0000256" key="6">
    <source>
        <dbReference type="ARBA" id="ARBA00022679"/>
    </source>
</evidence>
<dbReference type="PROSITE" id="PS50109">
    <property type="entry name" value="HIS_KIN"/>
    <property type="match status" value="1"/>
</dbReference>
<dbReference type="InterPro" id="IPR000700">
    <property type="entry name" value="PAS-assoc_C"/>
</dbReference>
<dbReference type="PROSITE" id="PS50112">
    <property type="entry name" value="PAS"/>
    <property type="match status" value="1"/>
</dbReference>
<name>A0A4U7B0V4_9PEZI</name>
<dbReference type="GO" id="GO:0000155">
    <property type="term" value="F:phosphorelay sensor kinase activity"/>
    <property type="evidence" value="ECO:0007669"/>
    <property type="project" value="InterPro"/>
</dbReference>
<dbReference type="InterPro" id="IPR001610">
    <property type="entry name" value="PAC"/>
</dbReference>
<dbReference type="NCBIfam" id="TIGR00229">
    <property type="entry name" value="sensory_box"/>
    <property type="match status" value="1"/>
</dbReference>
<dbReference type="EMBL" id="PTQR01000060">
    <property type="protein sequence ID" value="TKX22961.1"/>
    <property type="molecule type" value="Genomic_DNA"/>
</dbReference>
<feature type="domain" description="Histidine kinase" evidence="14">
    <location>
        <begin position="614"/>
        <end position="834"/>
    </location>
</feature>
<evidence type="ECO:0000256" key="1">
    <source>
        <dbReference type="ARBA" id="ARBA00000085"/>
    </source>
</evidence>
<dbReference type="EC" id="2.7.13.3" evidence="3"/>
<dbReference type="PRINTS" id="PR00344">
    <property type="entry name" value="BCTRLSENSOR"/>
</dbReference>
<keyword evidence="6" id="KW-0808">Transferase</keyword>
<dbReference type="Gene3D" id="3.40.50.2300">
    <property type="match status" value="1"/>
</dbReference>
<evidence type="ECO:0000313" key="19">
    <source>
        <dbReference type="Proteomes" id="UP000308133"/>
    </source>
</evidence>
<dbReference type="SUPFAM" id="SSF55874">
    <property type="entry name" value="ATPase domain of HSP90 chaperone/DNA topoisomerase II/histidine kinase"/>
    <property type="match status" value="1"/>
</dbReference>
<dbReference type="SUPFAM" id="SSF47384">
    <property type="entry name" value="Homodimeric domain of signal transducing histidine kinase"/>
    <property type="match status" value="1"/>
</dbReference>
<dbReference type="Pfam" id="PF00072">
    <property type="entry name" value="Response_reg"/>
    <property type="match status" value="1"/>
</dbReference>
<evidence type="ECO:0000256" key="3">
    <source>
        <dbReference type="ARBA" id="ARBA00012438"/>
    </source>
</evidence>
<keyword evidence="8 18" id="KW-0418">Kinase</keyword>
<feature type="domain" description="PAS" evidence="16">
    <location>
        <begin position="327"/>
        <end position="397"/>
    </location>
</feature>
<dbReference type="AlphaFoldDB" id="A0A4U7B0V4"/>
<dbReference type="Gene3D" id="3.30.450.20">
    <property type="entry name" value="PAS domain"/>
    <property type="match status" value="1"/>
</dbReference>
<evidence type="ECO:0000256" key="2">
    <source>
        <dbReference type="ARBA" id="ARBA00004496"/>
    </source>
</evidence>
<dbReference type="PROSITE" id="PS50113">
    <property type="entry name" value="PAC"/>
    <property type="match status" value="1"/>
</dbReference>
<dbReference type="SMART" id="SM00448">
    <property type="entry name" value="REC"/>
    <property type="match status" value="1"/>
</dbReference>
<dbReference type="PANTHER" id="PTHR45339:SF1">
    <property type="entry name" value="HYBRID SIGNAL TRANSDUCTION HISTIDINE KINASE J"/>
    <property type="match status" value="1"/>
</dbReference>
<dbReference type="InterPro" id="IPR005467">
    <property type="entry name" value="His_kinase_dom"/>
</dbReference>
<dbReference type="GO" id="GO:0009365">
    <property type="term" value="C:protein histidine kinase complex"/>
    <property type="evidence" value="ECO:0007669"/>
    <property type="project" value="UniProtKB-ARBA"/>
</dbReference>
<dbReference type="GO" id="GO:0005737">
    <property type="term" value="C:cytoplasm"/>
    <property type="evidence" value="ECO:0007669"/>
    <property type="project" value="UniProtKB-SubCell"/>
</dbReference>
<dbReference type="Gene3D" id="3.30.565.10">
    <property type="entry name" value="Histidine kinase-like ATPase, C-terminal domain"/>
    <property type="match status" value="1"/>
</dbReference>
<evidence type="ECO:0000256" key="13">
    <source>
        <dbReference type="SAM" id="MobiDB-lite"/>
    </source>
</evidence>
<evidence type="ECO:0000256" key="8">
    <source>
        <dbReference type="ARBA" id="ARBA00022777"/>
    </source>
</evidence>
<keyword evidence="4" id="KW-0963">Cytoplasm</keyword>
<accession>A0A4U7B0V4</accession>
<keyword evidence="10" id="KW-0902">Two-component regulatory system</keyword>
<evidence type="ECO:0000313" key="18">
    <source>
        <dbReference type="EMBL" id="TKX22961.1"/>
    </source>
</evidence>
<dbReference type="InterPro" id="IPR003661">
    <property type="entry name" value="HisK_dim/P_dom"/>
</dbReference>
<evidence type="ECO:0000256" key="4">
    <source>
        <dbReference type="ARBA" id="ARBA00022490"/>
    </source>
</evidence>
<proteinExistence type="predicted"/>
<comment type="caution">
    <text evidence="18">The sequence shown here is derived from an EMBL/GenBank/DDBJ whole genome shotgun (WGS) entry which is preliminary data.</text>
</comment>
<evidence type="ECO:0000256" key="7">
    <source>
        <dbReference type="ARBA" id="ARBA00022741"/>
    </source>
</evidence>
<comment type="subcellular location">
    <subcellularLocation>
        <location evidence="2">Cytoplasm</location>
    </subcellularLocation>
</comment>
<dbReference type="SMART" id="SM00086">
    <property type="entry name" value="PAC"/>
    <property type="match status" value="1"/>
</dbReference>
<feature type="compositionally biased region" description="Low complexity" evidence="13">
    <location>
        <begin position="841"/>
        <end position="860"/>
    </location>
</feature>
<dbReference type="InterPro" id="IPR004358">
    <property type="entry name" value="Sig_transdc_His_kin-like_C"/>
</dbReference>
<keyword evidence="9" id="KW-0067">ATP-binding</keyword>
<dbReference type="Pfam" id="PF00512">
    <property type="entry name" value="HisKA"/>
    <property type="match status" value="1"/>
</dbReference>
<dbReference type="InterPro" id="IPR003594">
    <property type="entry name" value="HATPase_dom"/>
</dbReference>
<evidence type="ECO:0000259" key="15">
    <source>
        <dbReference type="PROSITE" id="PS50110"/>
    </source>
</evidence>
<dbReference type="CDD" id="cd00130">
    <property type="entry name" value="PAS"/>
    <property type="match status" value="1"/>
</dbReference>
<dbReference type="CDD" id="cd16922">
    <property type="entry name" value="HATPase_EvgS-ArcB-TorS-like"/>
    <property type="match status" value="1"/>
</dbReference>
<dbReference type="GO" id="GO:0005524">
    <property type="term" value="F:ATP binding"/>
    <property type="evidence" value="ECO:0007669"/>
    <property type="project" value="UniProtKB-KW"/>
</dbReference>
<dbReference type="SMART" id="SM00387">
    <property type="entry name" value="HATPase_c"/>
    <property type="match status" value="1"/>
</dbReference>
<evidence type="ECO:0000256" key="5">
    <source>
        <dbReference type="ARBA" id="ARBA00022553"/>
    </source>
</evidence>
<dbReference type="InterPro" id="IPR013655">
    <property type="entry name" value="PAS_fold_3"/>
</dbReference>
<feature type="domain" description="PAC" evidence="17">
    <location>
        <begin position="400"/>
        <end position="452"/>
    </location>
</feature>
<dbReference type="GO" id="GO:1900745">
    <property type="term" value="P:positive regulation of p38MAPK cascade"/>
    <property type="evidence" value="ECO:0007669"/>
    <property type="project" value="UniProtKB-ARBA"/>
</dbReference>
<dbReference type="Pfam" id="PF02518">
    <property type="entry name" value="HATPase_c"/>
    <property type="match status" value="1"/>
</dbReference>
<dbReference type="SUPFAM" id="SSF52172">
    <property type="entry name" value="CheY-like"/>
    <property type="match status" value="1"/>
</dbReference>
<feature type="domain" description="Response regulatory" evidence="15">
    <location>
        <begin position="917"/>
        <end position="1046"/>
    </location>
</feature>
<dbReference type="Gene3D" id="1.10.287.130">
    <property type="match status" value="1"/>
</dbReference>
<sequence length="1075" mass="120810">MADVARLLFLQSPLPTLTVCPCRRITAANPAALELLRKEDLGGGCGTYVCGTNCLQSLTIEDLEFKLEGNNLSWETVLERARDKAVRAVKDVPGFSKDEVYANFKRMAKPRAPVQARHDSPINDSFPENDPNAPRPGTPDSYHAPIEETVRAKVLISPFQHQDMTQYILVFTEHQILQHNPGQIIEIDRAQEKDWMSRCRNAIFDSIPMLGYLTDTQGKVTYLNKLGNKLADGVSSRVVKAGDFYTDDFSRKLRYEELPWVQILQAKKELSPMRYGQIDPKTGNKYLLRAWGNCLFDVDSGEFLGSVVFAEVLGLFEQLVEKAKVDRLKSFETICDTMPHFVWTADERGYGEWFSSQWLTYTGLKPEDCQGMGWKQTIHPEDLERFSDAFQQAHQLAVNYEIEARCRRHDGVYKWMLKRGAPIKDGSGKVLLWTGTNTEIHETVVARIRAKHERDQIVKAMQHAQVNVWAVNKDPKRLSMIEGSVIRNHQSEDAGAFPRTSQHDQDFGQKTWESIENTKELDKAVDAVLNGELEKAEIEVKWADRWHKVWVIPDHVDENGAGTDEGTITGVIGCSIDMTDEKMRFALERDNKLLSEEKHQAKEQSRMKSKFLANMSHEIRTPVAGVIGLANLMLDSNLDDEQRDHAEAIQMSAQTLLMIVNDILDFSKVESGKITLENIEFNLATLVTNLWKVMHYSASQKSIEFTCVLNFPSDLCLIGDPGRIRQILTNLVSNAIKFTQQGFVKLTVTAVDSKKGRRIIFMVEDSGIGIKKEILSNLFRPFQQGDNSTARLFGGSGLGLSISRSLAHLMKGHIELDSVPSIGTTATFSVPLLTTNPLDLPSSSSLSEGPRCLLPQLPRPRSLHNSMSETPTRRPSVVTRRTKSYNDRRVELLAPEVRKASEALKQQLPPQERAKTHVLLAEDNAVNRLIAIRAIEKLGFSVSAVWNGKEALEYLIKEPGMDGHKEADIVLMDCQMPVMDGYCATHKVRNEEPYRSDVRLRGLPIVAMTASAIQGDREKCFDAGMSDYLSKPVDSGALEAMLVKWTLSRRLGESVYGRKMSVVEDYFGSGSGEYS</sequence>
<dbReference type="Pfam" id="PF08447">
    <property type="entry name" value="PAS_3"/>
    <property type="match status" value="1"/>
</dbReference>
<dbReference type="FunFam" id="3.30.450.20:FF:000099">
    <property type="entry name" value="Sensory box sensor histidine kinase"/>
    <property type="match status" value="1"/>
</dbReference>
<dbReference type="InterPro" id="IPR036097">
    <property type="entry name" value="HisK_dim/P_sf"/>
</dbReference>
<feature type="modified residue" description="4-aspartylphosphate" evidence="12">
    <location>
        <position position="973"/>
    </location>
</feature>
<dbReference type="InterPro" id="IPR001789">
    <property type="entry name" value="Sig_transdc_resp-reg_receiver"/>
</dbReference>
<evidence type="ECO:0000256" key="10">
    <source>
        <dbReference type="ARBA" id="ARBA00023012"/>
    </source>
</evidence>
<evidence type="ECO:0000259" key="17">
    <source>
        <dbReference type="PROSITE" id="PS50113"/>
    </source>
</evidence>
<dbReference type="FunFam" id="1.10.287.130:FF:000002">
    <property type="entry name" value="Two-component osmosensing histidine kinase"/>
    <property type="match status" value="1"/>
</dbReference>
<protein>
    <recommendedName>
        <fullName evidence="3">histidine kinase</fullName>
        <ecNumber evidence="3">2.7.13.3</ecNumber>
    </recommendedName>
</protein>
<dbReference type="Proteomes" id="UP000308133">
    <property type="component" value="Unassembled WGS sequence"/>
</dbReference>
<comment type="function">
    <text evidence="11">Involved in the control of the SAPK-dependent transcriptional response to peroxide stress. Regulates sty1 activity.</text>
</comment>
<dbReference type="SUPFAM" id="SSF55785">
    <property type="entry name" value="PYP-like sensor domain (PAS domain)"/>
    <property type="match status" value="1"/>
</dbReference>
<organism evidence="18 19">
    <name type="scientific">Elsinoe australis</name>
    <dbReference type="NCBI Taxonomy" id="40998"/>
    <lineage>
        <taxon>Eukaryota</taxon>
        <taxon>Fungi</taxon>
        <taxon>Dikarya</taxon>
        <taxon>Ascomycota</taxon>
        <taxon>Pezizomycotina</taxon>
        <taxon>Dothideomycetes</taxon>
        <taxon>Dothideomycetidae</taxon>
        <taxon>Myriangiales</taxon>
        <taxon>Elsinoaceae</taxon>
        <taxon>Elsinoe</taxon>
    </lineage>
</organism>
<dbReference type="SMART" id="SM00091">
    <property type="entry name" value="PAS"/>
    <property type="match status" value="1"/>
</dbReference>
<dbReference type="FunFam" id="3.30.565.10:FF:000010">
    <property type="entry name" value="Sensor histidine kinase RcsC"/>
    <property type="match status" value="1"/>
</dbReference>
<dbReference type="InterPro" id="IPR035965">
    <property type="entry name" value="PAS-like_dom_sf"/>
</dbReference>
<keyword evidence="5 12" id="KW-0597">Phosphoprotein</keyword>
<dbReference type="PANTHER" id="PTHR45339">
    <property type="entry name" value="HYBRID SIGNAL TRANSDUCTION HISTIDINE KINASE J"/>
    <property type="match status" value="1"/>
</dbReference>
<dbReference type="SMART" id="SM00388">
    <property type="entry name" value="HisKA"/>
    <property type="match status" value="1"/>
</dbReference>
<dbReference type="CDD" id="cd17546">
    <property type="entry name" value="REC_hyHK_CKI1_RcsC-like"/>
    <property type="match status" value="1"/>
</dbReference>
<feature type="region of interest" description="Disordered" evidence="13">
    <location>
        <begin position="841"/>
        <end position="879"/>
    </location>
</feature>
<gene>
    <name evidence="18" type="ORF">C1H76_4997</name>
</gene>
<evidence type="ECO:0000259" key="14">
    <source>
        <dbReference type="PROSITE" id="PS50109"/>
    </source>
</evidence>
<feature type="region of interest" description="Disordered" evidence="13">
    <location>
        <begin position="110"/>
        <end position="140"/>
    </location>
</feature>